<dbReference type="RefSeq" id="XP_012898653.1">
    <property type="nucleotide sequence ID" value="XM_013043199.1"/>
</dbReference>
<evidence type="ECO:0000256" key="10">
    <source>
        <dbReference type="ARBA" id="ARBA00022989"/>
    </source>
</evidence>
<evidence type="ECO:0000256" key="3">
    <source>
        <dbReference type="ARBA" id="ARBA00004922"/>
    </source>
</evidence>
<dbReference type="UniPathway" id="UPA00378"/>
<dbReference type="EMBL" id="FN668688">
    <property type="protein sequence ID" value="CBK24605.2"/>
    <property type="molecule type" value="Genomic_DNA"/>
</dbReference>
<dbReference type="Proteomes" id="UP000008312">
    <property type="component" value="Unassembled WGS sequence"/>
</dbReference>
<keyword evidence="10" id="KW-1133">Transmembrane helix</keyword>
<dbReference type="InParanoid" id="D8M966"/>
<keyword evidence="8" id="KW-0479">Metal-binding</keyword>
<dbReference type="GeneID" id="24921355"/>
<protein>
    <recommendedName>
        <fullName evidence="14">alpha-1,3-mannosyl-glycoprotein 2-beta-N-acetylglucosaminyltransferase</fullName>
        <ecNumber evidence="14">2.4.1.101</ecNumber>
    </recommendedName>
    <alternativeName>
        <fullName evidence="15">N-glycosyl-oligosaccharide-glycoprotein N-acetylglucosaminyltransferase I</fullName>
    </alternativeName>
</protein>
<dbReference type="SUPFAM" id="SSF53448">
    <property type="entry name" value="Nucleotide-diphospho-sugar transferases"/>
    <property type="match status" value="1"/>
</dbReference>
<evidence type="ECO:0000256" key="1">
    <source>
        <dbReference type="ARBA" id="ARBA00001936"/>
    </source>
</evidence>
<dbReference type="InterPro" id="IPR052261">
    <property type="entry name" value="Glycosyltransferase_13"/>
</dbReference>
<dbReference type="EC" id="2.4.1.101" evidence="14"/>
<keyword evidence="9" id="KW-0735">Signal-anchor</keyword>
<keyword evidence="6" id="KW-0808">Transferase</keyword>
<dbReference type="GO" id="GO:0046872">
    <property type="term" value="F:metal ion binding"/>
    <property type="evidence" value="ECO:0007669"/>
    <property type="project" value="UniProtKB-KW"/>
</dbReference>
<evidence type="ECO:0000313" key="17">
    <source>
        <dbReference type="EMBL" id="CBK24605.2"/>
    </source>
</evidence>
<dbReference type="PANTHER" id="PTHR10468:SF0">
    <property type="entry name" value="ALPHA-1,3-MANNOSYL-GLYCOPROTEIN 2-BETA-N-ACETYLGLUCOSAMINYLTRANSFERASE"/>
    <property type="match status" value="1"/>
</dbReference>
<dbReference type="GO" id="GO:0000139">
    <property type="term" value="C:Golgi membrane"/>
    <property type="evidence" value="ECO:0007669"/>
    <property type="project" value="UniProtKB-SubCell"/>
</dbReference>
<dbReference type="Gene3D" id="3.10.180.20">
    <property type="entry name" value="N-Acetylglucosaminyltransferase I, Domain 2"/>
    <property type="match status" value="1"/>
</dbReference>
<keyword evidence="12" id="KW-0472">Membrane</keyword>
<dbReference type="PANTHER" id="PTHR10468">
    <property type="entry name" value="PROTEIN O-LINKED-MANNOSE BETA-1,2-N-ACETYLGLUCOSAMINYLTRANSFERASE 1/ALPHA-1,3-MANNOSYL-GLYCOPROTEIN 2-BETA-N-ACETYLGLUCOSAMINYLTRANSFERASE"/>
    <property type="match status" value="1"/>
</dbReference>
<evidence type="ECO:0000256" key="15">
    <source>
        <dbReference type="ARBA" id="ARBA00041712"/>
    </source>
</evidence>
<keyword evidence="18" id="KW-1185">Reference proteome</keyword>
<organism evidence="17">
    <name type="scientific">Blastocystis hominis</name>
    <dbReference type="NCBI Taxonomy" id="12968"/>
    <lineage>
        <taxon>Eukaryota</taxon>
        <taxon>Sar</taxon>
        <taxon>Stramenopiles</taxon>
        <taxon>Bigyra</taxon>
        <taxon>Opalozoa</taxon>
        <taxon>Opalinata</taxon>
        <taxon>Blastocystidae</taxon>
        <taxon>Blastocystis</taxon>
    </lineage>
</organism>
<dbReference type="Gene3D" id="3.90.550.10">
    <property type="entry name" value="Spore Coat Polysaccharide Biosynthesis Protein SpsA, Chain A"/>
    <property type="match status" value="1"/>
</dbReference>
<dbReference type="InterPro" id="IPR004139">
    <property type="entry name" value="Glyco_trans_13"/>
</dbReference>
<keyword evidence="5" id="KW-0328">Glycosyltransferase</keyword>
<evidence type="ECO:0000256" key="8">
    <source>
        <dbReference type="ARBA" id="ARBA00022723"/>
    </source>
</evidence>
<keyword evidence="7" id="KW-0812">Transmembrane</keyword>
<evidence type="ECO:0000313" key="18">
    <source>
        <dbReference type="Proteomes" id="UP000008312"/>
    </source>
</evidence>
<evidence type="ECO:0000256" key="16">
    <source>
        <dbReference type="ARBA" id="ARBA00049421"/>
    </source>
</evidence>
<sequence length="246" mass="28660">MFLTEQYEQVIILEDDLEVSPDFFEYFDATSPILWADPTLYCVSAWNDNGQVTHVHDPTRLFRSDFFPGLGWMLTRTLWEELGPTWPGAYWDDWLRHPNQRKNRGCIRPEVSRSYTFGEMGTSNSQFYSKFLKGIKKNEEFVEFTKMDLQFLLKQNFDPMWIRTINEATEVTRTRFSTSGREEERVRDSGFSGSVPFIRLANELHIMSDEKAGVYRTAYMGVVAVQTKGTQLYLVPRSGPSFVYSS</sequence>
<evidence type="ECO:0000256" key="9">
    <source>
        <dbReference type="ARBA" id="ARBA00022968"/>
    </source>
</evidence>
<dbReference type="AlphaFoldDB" id="D8M966"/>
<evidence type="ECO:0000256" key="6">
    <source>
        <dbReference type="ARBA" id="ARBA00022679"/>
    </source>
</evidence>
<dbReference type="Pfam" id="PF03071">
    <property type="entry name" value="GNT-I"/>
    <property type="match status" value="1"/>
</dbReference>
<gene>
    <name evidence="17" type="ORF">GSBLH_T00004322001</name>
</gene>
<dbReference type="FunFam" id="3.90.550.10:FF:000252">
    <property type="entry name" value="Protein O-linked-mannose beta-1,2-N-acetylglucosaminyltransferase 1"/>
    <property type="match status" value="1"/>
</dbReference>
<comment type="subcellular location">
    <subcellularLocation>
        <location evidence="2">Golgi apparatus membrane</location>
        <topology evidence="2">Single-pass type II membrane protein</topology>
    </subcellularLocation>
</comment>
<comment type="pathway">
    <text evidence="3">Protein modification; protein glycosylation.</text>
</comment>
<reference evidence="17" key="1">
    <citation type="submission" date="2010-02" db="EMBL/GenBank/DDBJ databases">
        <title>Sequencing and annotation of the Blastocystis hominis genome.</title>
        <authorList>
            <person name="Wincker P."/>
        </authorList>
    </citation>
    <scope>NUCLEOTIDE SEQUENCE</scope>
    <source>
        <strain evidence="17">Singapore isolate B</strain>
    </source>
</reference>
<evidence type="ECO:0000256" key="5">
    <source>
        <dbReference type="ARBA" id="ARBA00022676"/>
    </source>
</evidence>
<name>D8M966_BLAHO</name>
<evidence type="ECO:0000256" key="12">
    <source>
        <dbReference type="ARBA" id="ARBA00023136"/>
    </source>
</evidence>
<accession>D8M966</accession>
<comment type="similarity">
    <text evidence="4">Belongs to the glycosyltransferase 13 family.</text>
</comment>
<evidence type="ECO:0000256" key="11">
    <source>
        <dbReference type="ARBA" id="ARBA00023034"/>
    </source>
</evidence>
<keyword evidence="13" id="KW-0464">Manganese</keyword>
<dbReference type="OMA" id="KHRIFLY"/>
<dbReference type="InterPro" id="IPR029044">
    <property type="entry name" value="Nucleotide-diphossugar_trans"/>
</dbReference>
<evidence type="ECO:0000256" key="4">
    <source>
        <dbReference type="ARBA" id="ARBA00006492"/>
    </source>
</evidence>
<proteinExistence type="inferred from homology"/>
<evidence type="ECO:0000256" key="14">
    <source>
        <dbReference type="ARBA" id="ARBA00038949"/>
    </source>
</evidence>
<evidence type="ECO:0000256" key="13">
    <source>
        <dbReference type="ARBA" id="ARBA00023211"/>
    </source>
</evidence>
<comment type="cofactor">
    <cofactor evidence="1">
        <name>Mn(2+)</name>
        <dbReference type="ChEBI" id="CHEBI:29035"/>
    </cofactor>
</comment>
<dbReference type="OrthoDB" id="440755at2759"/>
<comment type="catalytic activity">
    <reaction evidence="16">
        <text>N(4)-(alpha-D-Man-(1-&gt;3)-[alpha-D-Man-(1-&gt;3)-[alpha-D-Man-(1-&gt;6)]-alpha-D-Man-(1-&gt;6)]-beta-D-Man-(1-&gt;4)-beta-D-GlcNAc-(1-&gt;4)-beta-D-GlcNAc)-L-asparaginyl-[protein] (N-glucan mannose isomer 5A1,2) + UDP-N-acetyl-alpha-D-glucosamine = N(4)-{beta-D-GlcNAc-(1-&gt;2)-alpha-D-Man-(1-&gt;3)-[alpha-D-Man-(1-&gt;3)-[alpha-D-Man-(1-&gt;6)]-alpha-D-Man-(1-&gt;6)]-beta-D-Man-(1-&gt;4)-beta-D-GlcNAc-(1-&gt;4)-beta-D-GlcNAc}-L-asparaginyl-[protein] + UDP + H(+)</text>
        <dbReference type="Rhea" id="RHEA:11456"/>
        <dbReference type="Rhea" id="RHEA-COMP:14367"/>
        <dbReference type="Rhea" id="RHEA-COMP:14368"/>
        <dbReference type="ChEBI" id="CHEBI:15378"/>
        <dbReference type="ChEBI" id="CHEBI:57705"/>
        <dbReference type="ChEBI" id="CHEBI:58223"/>
        <dbReference type="ChEBI" id="CHEBI:59087"/>
        <dbReference type="ChEBI" id="CHEBI:60625"/>
        <dbReference type="EC" id="2.4.1.101"/>
    </reaction>
</comment>
<dbReference type="GO" id="GO:0003827">
    <property type="term" value="F:alpha-1,3-mannosylglycoprotein 2-beta-N-acetylglucosaminyltransferase activity"/>
    <property type="evidence" value="ECO:0007669"/>
    <property type="project" value="UniProtKB-EC"/>
</dbReference>
<evidence type="ECO:0000256" key="7">
    <source>
        <dbReference type="ARBA" id="ARBA00022692"/>
    </source>
</evidence>
<evidence type="ECO:0000256" key="2">
    <source>
        <dbReference type="ARBA" id="ARBA00004323"/>
    </source>
</evidence>
<keyword evidence="11" id="KW-0333">Golgi apparatus</keyword>